<evidence type="ECO:0000256" key="3">
    <source>
        <dbReference type="ARBA" id="ARBA00022917"/>
    </source>
</evidence>
<name>Q4UI37_THEAN</name>
<dbReference type="InterPro" id="IPR001288">
    <property type="entry name" value="Translation_initiation_fac_3"/>
</dbReference>
<evidence type="ECO:0000256" key="2">
    <source>
        <dbReference type="ARBA" id="ARBA00022540"/>
    </source>
</evidence>
<dbReference type="PANTHER" id="PTHR10938:SF0">
    <property type="entry name" value="TRANSLATION INITIATION FACTOR IF-3, MITOCHONDRIAL"/>
    <property type="match status" value="1"/>
</dbReference>
<accession>Q4UI37</accession>
<dbReference type="Pfam" id="PF05198">
    <property type="entry name" value="IF3_N"/>
    <property type="match status" value="1"/>
</dbReference>
<evidence type="ECO:0000259" key="4">
    <source>
        <dbReference type="Pfam" id="PF05198"/>
    </source>
</evidence>
<keyword evidence="2" id="KW-0396">Initiation factor</keyword>
<evidence type="ECO:0000313" key="6">
    <source>
        <dbReference type="Proteomes" id="UP000001950"/>
    </source>
</evidence>
<evidence type="ECO:0000256" key="1">
    <source>
        <dbReference type="ARBA" id="ARBA00005439"/>
    </source>
</evidence>
<dbReference type="GO" id="GO:0032790">
    <property type="term" value="P:ribosome disassembly"/>
    <property type="evidence" value="ECO:0007669"/>
    <property type="project" value="TreeGrafter"/>
</dbReference>
<dbReference type="OrthoDB" id="21573at2759"/>
<dbReference type="VEuPathDB" id="PiroplasmaDB:TA05990"/>
<dbReference type="GeneID" id="3864301"/>
<dbReference type="InParanoid" id="Q4UI37"/>
<dbReference type="Gene3D" id="3.30.110.10">
    <property type="entry name" value="Translation initiation factor 3 (IF-3), C-terminal domain"/>
    <property type="match status" value="1"/>
</dbReference>
<dbReference type="SUPFAM" id="SSF54364">
    <property type="entry name" value="Translation initiation factor IF3, N-terminal domain"/>
    <property type="match status" value="1"/>
</dbReference>
<dbReference type="SUPFAM" id="SSF55200">
    <property type="entry name" value="Translation initiation factor IF3, C-terminal domain"/>
    <property type="match status" value="1"/>
</dbReference>
<dbReference type="RefSeq" id="XP_953929.1">
    <property type="nucleotide sequence ID" value="XM_948836.1"/>
</dbReference>
<comment type="similarity">
    <text evidence="1">Belongs to the IF-3 family.</text>
</comment>
<dbReference type="EMBL" id="CR940347">
    <property type="protein sequence ID" value="CAI73252.1"/>
    <property type="molecule type" value="Genomic_DNA"/>
</dbReference>
<dbReference type="FunCoup" id="Q4UI37">
    <property type="interactions" value="10"/>
</dbReference>
<dbReference type="eggNOG" id="ENOG502QXSA">
    <property type="taxonomic scope" value="Eukaryota"/>
</dbReference>
<dbReference type="Gene3D" id="3.10.20.80">
    <property type="entry name" value="Translation initiation factor 3 (IF-3), N-terminal domain"/>
    <property type="match status" value="1"/>
</dbReference>
<dbReference type="KEGG" id="tan:TA05990"/>
<dbReference type="PANTHER" id="PTHR10938">
    <property type="entry name" value="TRANSLATION INITIATION FACTOR IF-3"/>
    <property type="match status" value="1"/>
</dbReference>
<dbReference type="GO" id="GO:0003743">
    <property type="term" value="F:translation initiation factor activity"/>
    <property type="evidence" value="ECO:0007669"/>
    <property type="project" value="UniProtKB-KW"/>
</dbReference>
<keyword evidence="3" id="KW-0648">Protein biosynthesis</keyword>
<organism evidence="5 6">
    <name type="scientific">Theileria annulata</name>
    <dbReference type="NCBI Taxonomy" id="5874"/>
    <lineage>
        <taxon>Eukaryota</taxon>
        <taxon>Sar</taxon>
        <taxon>Alveolata</taxon>
        <taxon>Apicomplexa</taxon>
        <taxon>Aconoidasida</taxon>
        <taxon>Piroplasmida</taxon>
        <taxon>Theileriidae</taxon>
        <taxon>Theileria</taxon>
    </lineage>
</organism>
<gene>
    <name evidence="5" type="ORF">TA05990</name>
</gene>
<keyword evidence="6" id="KW-1185">Reference proteome</keyword>
<dbReference type="AlphaFoldDB" id="Q4UI37"/>
<dbReference type="Proteomes" id="UP000001950">
    <property type="component" value="Chromosome 1"/>
</dbReference>
<reference evidence="5 6" key="1">
    <citation type="journal article" date="2005" name="Science">
        <title>Genome of the host-cell transforming parasite Theileria annulata compared with T. parva.</title>
        <authorList>
            <person name="Pain A."/>
            <person name="Renauld H."/>
            <person name="Berriman M."/>
            <person name="Murphy L."/>
            <person name="Yeats C.A."/>
            <person name="Weir W."/>
            <person name="Kerhornou A."/>
            <person name="Aslett M."/>
            <person name="Bishop R."/>
            <person name="Bouchier C."/>
            <person name="Cochet M."/>
            <person name="Coulson R.M.R."/>
            <person name="Cronin A."/>
            <person name="de Villiers E.P."/>
            <person name="Fraser A."/>
            <person name="Fosker N."/>
            <person name="Gardner M."/>
            <person name="Goble A."/>
            <person name="Griffiths-Jones S."/>
            <person name="Harris D.E."/>
            <person name="Katzer F."/>
            <person name="Larke N."/>
            <person name="Lord A."/>
            <person name="Maser P."/>
            <person name="McKellar S."/>
            <person name="Mooney P."/>
            <person name="Morton F."/>
            <person name="Nene V."/>
            <person name="O'Neil S."/>
            <person name="Price C."/>
            <person name="Quail M.A."/>
            <person name="Rabbinowitsch E."/>
            <person name="Rawlings N.D."/>
            <person name="Rutter S."/>
            <person name="Saunders D."/>
            <person name="Seeger K."/>
            <person name="Shah T."/>
            <person name="Squares R."/>
            <person name="Squares S."/>
            <person name="Tivey A."/>
            <person name="Walker A.R."/>
            <person name="Woodward J."/>
            <person name="Dobbelaere D.A.E."/>
            <person name="Langsley G."/>
            <person name="Rajandream M.A."/>
            <person name="McKeever D."/>
            <person name="Shiels B."/>
            <person name="Tait A."/>
            <person name="Barrell B.G."/>
            <person name="Hall N."/>
        </authorList>
    </citation>
    <scope>NUCLEOTIDE SEQUENCE [LARGE SCALE GENOMIC DNA]</scope>
    <source>
        <strain evidence="6">Ankara</strain>
    </source>
</reference>
<feature type="domain" description="Translation initiation factor 3 N-terminal" evidence="4">
    <location>
        <begin position="42"/>
        <end position="98"/>
    </location>
</feature>
<protein>
    <recommendedName>
        <fullName evidence="4">Translation initiation factor 3 N-terminal domain-containing protein</fullName>
    </recommendedName>
</protein>
<sequence length="242" mass="27999">MLFIGVKRILNINITKFYCLNNFSSLKNINQYSTTKKYLKDDEILVEKVRVLKDKKFMGDYSIHEAKLLAKKFNSNLILFKPNSIPPICVIQNYSDFIKSLENSSTTGVVNESKEDDKGVYAFDPSLKGKTIQISENCAIPDLNRKLSSIRKFITSGHKVDIILQTTNKSRKLTKNKQNTNNIENNIIEEKDSKLHKEEEGVLIQRIDYIYSRLNDIAKPFTVKNKLNLNSRQIILKFYPKQ</sequence>
<proteinExistence type="inferred from homology"/>
<evidence type="ECO:0000313" key="5">
    <source>
        <dbReference type="EMBL" id="CAI73252.1"/>
    </source>
</evidence>
<dbReference type="InterPro" id="IPR036787">
    <property type="entry name" value="T_IF-3_N_sf"/>
</dbReference>
<dbReference type="InterPro" id="IPR019814">
    <property type="entry name" value="Translation_initiation_fac_3_N"/>
</dbReference>
<dbReference type="InterPro" id="IPR036788">
    <property type="entry name" value="T_IF-3_C_sf"/>
</dbReference>
<dbReference type="GO" id="GO:0043022">
    <property type="term" value="F:ribosome binding"/>
    <property type="evidence" value="ECO:0007669"/>
    <property type="project" value="TreeGrafter"/>
</dbReference>